<evidence type="ECO:0000256" key="3">
    <source>
        <dbReference type="ARBA" id="ARBA00022989"/>
    </source>
</evidence>
<feature type="transmembrane region" description="Helical" evidence="5">
    <location>
        <begin position="260"/>
        <end position="280"/>
    </location>
</feature>
<proteinExistence type="inferred from homology"/>
<evidence type="ECO:0000256" key="5">
    <source>
        <dbReference type="RuleBase" id="RU363032"/>
    </source>
</evidence>
<protein>
    <submittedName>
        <fullName evidence="7">ABC transporter permease</fullName>
    </submittedName>
</protein>
<dbReference type="InterPro" id="IPR052730">
    <property type="entry name" value="Sugar_ABC_transporter"/>
</dbReference>
<reference evidence="7 8" key="1">
    <citation type="submission" date="2016-08" db="EMBL/GenBank/DDBJ databases">
        <title>Whole genome sequence of Mesorhizobium sp. strain UASWS1009 isolated from industrial sewage.</title>
        <authorList>
            <person name="Crovadore J."/>
            <person name="Calmin G."/>
            <person name="Chablais R."/>
            <person name="Cochard B."/>
            <person name="Lefort F."/>
        </authorList>
    </citation>
    <scope>NUCLEOTIDE SEQUENCE [LARGE SCALE GENOMIC DNA]</scope>
    <source>
        <strain evidence="7 8">UASWS1009</strain>
    </source>
</reference>
<dbReference type="STRING" id="1566387.QV13_11645"/>
<evidence type="ECO:0000256" key="1">
    <source>
        <dbReference type="ARBA" id="ARBA00004651"/>
    </source>
</evidence>
<comment type="caution">
    <text evidence="7">The sequence shown here is derived from an EMBL/GenBank/DDBJ whole genome shotgun (WGS) entry which is preliminary data.</text>
</comment>
<name>A0A1C2DVP9_9HYPH</name>
<dbReference type="EMBL" id="MDEO01000031">
    <property type="protein sequence ID" value="OCX18868.1"/>
    <property type="molecule type" value="Genomic_DNA"/>
</dbReference>
<gene>
    <name evidence="7" type="ORF">QV13_11645</name>
</gene>
<sequence length="292" mass="31981">MDARTRFIILMLAPTTVLLFGLTIFPFIASVAMSLSNYSLVTPDSLAFAGLQNYFNLLRSEEFWTALRATALFTVLAVAIQLMLGVAIATFLHHETRAVPLLRAIYLLPMAITPVAAVFTFRMMLNPSLGVFNYLLKLVGLPPQDWLGTAAMAMTSLLVVDTWQWAPFILLIAAGGLAAMDEEPLQAARMDGATETQVFFHHTLPALLPYLGVAIVFRAIDAFKTFDIIFVLTGGGPGIATRTLNLLAYKQGIEFLSMGYAAAIAIVMLVITIVAAQMFLRRMRMFVPRAAL</sequence>
<feature type="domain" description="ABC transmembrane type-1" evidence="6">
    <location>
        <begin position="67"/>
        <end position="279"/>
    </location>
</feature>
<feature type="transmembrane region" description="Helical" evidence="5">
    <location>
        <begin position="146"/>
        <end position="179"/>
    </location>
</feature>
<keyword evidence="4 5" id="KW-0472">Membrane</keyword>
<dbReference type="InterPro" id="IPR000515">
    <property type="entry name" value="MetI-like"/>
</dbReference>
<accession>A0A1C2DVP9</accession>
<feature type="transmembrane region" description="Helical" evidence="5">
    <location>
        <begin position="69"/>
        <end position="92"/>
    </location>
</feature>
<keyword evidence="8" id="KW-1185">Reference proteome</keyword>
<dbReference type="CDD" id="cd06261">
    <property type="entry name" value="TM_PBP2"/>
    <property type="match status" value="1"/>
</dbReference>
<evidence type="ECO:0000313" key="7">
    <source>
        <dbReference type="EMBL" id="OCX18868.1"/>
    </source>
</evidence>
<keyword evidence="2 5" id="KW-0812">Transmembrane</keyword>
<dbReference type="GO" id="GO:0055085">
    <property type="term" value="P:transmembrane transport"/>
    <property type="evidence" value="ECO:0007669"/>
    <property type="project" value="InterPro"/>
</dbReference>
<dbReference type="RefSeq" id="WP_024924955.1">
    <property type="nucleotide sequence ID" value="NZ_MDEO01000031.1"/>
</dbReference>
<dbReference type="PANTHER" id="PTHR43759:SF1">
    <property type="entry name" value="GLUCOSE IMPORT SYSTEM PERMEASE PROTEIN GLCT"/>
    <property type="match status" value="1"/>
</dbReference>
<evidence type="ECO:0000256" key="2">
    <source>
        <dbReference type="ARBA" id="ARBA00022692"/>
    </source>
</evidence>
<feature type="transmembrane region" description="Helical" evidence="5">
    <location>
        <begin position="104"/>
        <end position="125"/>
    </location>
</feature>
<dbReference type="Pfam" id="PF00528">
    <property type="entry name" value="BPD_transp_1"/>
    <property type="match status" value="1"/>
</dbReference>
<comment type="similarity">
    <text evidence="5">Belongs to the binding-protein-dependent transport system permease family.</text>
</comment>
<dbReference type="OrthoDB" id="9785347at2"/>
<comment type="subcellular location">
    <subcellularLocation>
        <location evidence="1 5">Cell membrane</location>
        <topology evidence="1 5">Multi-pass membrane protein</topology>
    </subcellularLocation>
</comment>
<dbReference type="GO" id="GO:0005886">
    <property type="term" value="C:plasma membrane"/>
    <property type="evidence" value="ECO:0007669"/>
    <property type="project" value="UniProtKB-SubCell"/>
</dbReference>
<evidence type="ECO:0000256" key="4">
    <source>
        <dbReference type="ARBA" id="ARBA00023136"/>
    </source>
</evidence>
<organism evidence="7 8">
    <name type="scientific">Mesorhizobium hungaricum</name>
    <dbReference type="NCBI Taxonomy" id="1566387"/>
    <lineage>
        <taxon>Bacteria</taxon>
        <taxon>Pseudomonadati</taxon>
        <taxon>Pseudomonadota</taxon>
        <taxon>Alphaproteobacteria</taxon>
        <taxon>Hyphomicrobiales</taxon>
        <taxon>Phyllobacteriaceae</taxon>
        <taxon>Mesorhizobium</taxon>
    </lineage>
</organism>
<evidence type="ECO:0000259" key="6">
    <source>
        <dbReference type="PROSITE" id="PS50928"/>
    </source>
</evidence>
<evidence type="ECO:0000313" key="8">
    <source>
        <dbReference type="Proteomes" id="UP000094412"/>
    </source>
</evidence>
<feature type="transmembrane region" description="Helical" evidence="5">
    <location>
        <begin position="199"/>
        <end position="217"/>
    </location>
</feature>
<feature type="transmembrane region" description="Helical" evidence="5">
    <location>
        <begin position="7"/>
        <end position="29"/>
    </location>
</feature>
<dbReference type="PANTHER" id="PTHR43759">
    <property type="entry name" value="TREHALOSE TRANSPORT SYSTEM PERMEASE PROTEIN SUGA"/>
    <property type="match status" value="1"/>
</dbReference>
<dbReference type="Gene3D" id="1.10.3720.10">
    <property type="entry name" value="MetI-like"/>
    <property type="match status" value="1"/>
</dbReference>
<dbReference type="PROSITE" id="PS50928">
    <property type="entry name" value="ABC_TM1"/>
    <property type="match status" value="1"/>
</dbReference>
<dbReference type="AlphaFoldDB" id="A0A1C2DVP9"/>
<dbReference type="Proteomes" id="UP000094412">
    <property type="component" value="Unassembled WGS sequence"/>
</dbReference>
<keyword evidence="5" id="KW-0813">Transport</keyword>
<keyword evidence="3 5" id="KW-1133">Transmembrane helix</keyword>
<dbReference type="SUPFAM" id="SSF161098">
    <property type="entry name" value="MetI-like"/>
    <property type="match status" value="1"/>
</dbReference>
<dbReference type="InterPro" id="IPR035906">
    <property type="entry name" value="MetI-like_sf"/>
</dbReference>